<keyword evidence="13" id="KW-0496">Mitochondrion</keyword>
<evidence type="ECO:0000256" key="13">
    <source>
        <dbReference type="ARBA" id="ARBA00023128"/>
    </source>
</evidence>
<gene>
    <name evidence="17" type="ORF">PHYEVI_LOCUS2269</name>
</gene>
<evidence type="ECO:0000256" key="4">
    <source>
        <dbReference type="ARBA" id="ARBA00007393"/>
    </source>
</evidence>
<keyword evidence="8" id="KW-0679">Respiratory chain</keyword>
<evidence type="ECO:0000256" key="16">
    <source>
        <dbReference type="ARBA" id="ARBA00033364"/>
    </source>
</evidence>
<evidence type="ECO:0000256" key="9">
    <source>
        <dbReference type="ARBA" id="ARBA00022692"/>
    </source>
</evidence>
<comment type="function">
    <text evidence="1">Accessory subunit of the mitochondrial membrane respiratory chain NADH dehydrogenase (Complex I) that is believed not to be involved in catalysis. Complex I functions in the transfer of electrons from NADH to the respiratory chain. The immediate electron acceptor for the enzyme is believed to be ubiquinone.</text>
</comment>
<name>A0A9N9XNF9_PHYSR</name>
<reference evidence="17" key="1">
    <citation type="submission" date="2022-01" db="EMBL/GenBank/DDBJ databases">
        <authorList>
            <person name="King R."/>
        </authorList>
    </citation>
    <scope>NUCLEOTIDE SEQUENCE</scope>
</reference>
<evidence type="ECO:0000256" key="11">
    <source>
        <dbReference type="ARBA" id="ARBA00022982"/>
    </source>
</evidence>
<evidence type="ECO:0000256" key="7">
    <source>
        <dbReference type="ARBA" id="ARBA00022448"/>
    </source>
</evidence>
<dbReference type="GO" id="GO:0005743">
    <property type="term" value="C:mitochondrial inner membrane"/>
    <property type="evidence" value="ECO:0007669"/>
    <property type="project" value="UniProtKB-SubCell"/>
</dbReference>
<evidence type="ECO:0000313" key="18">
    <source>
        <dbReference type="Proteomes" id="UP001153712"/>
    </source>
</evidence>
<evidence type="ECO:0000256" key="1">
    <source>
        <dbReference type="ARBA" id="ARBA00003335"/>
    </source>
</evidence>
<dbReference type="PANTHER" id="PTHR15222:SF2">
    <property type="entry name" value="NADH DEHYDROGENASE [UBIQUINONE] 1 BETA SUBCOMPLEX SUBUNIT 1"/>
    <property type="match status" value="1"/>
</dbReference>
<evidence type="ECO:0000256" key="5">
    <source>
        <dbReference type="ARBA" id="ARBA00011533"/>
    </source>
</evidence>
<dbReference type="InterPro" id="IPR012575">
    <property type="entry name" value="NDUB1"/>
</dbReference>
<dbReference type="EMBL" id="OU900104">
    <property type="protein sequence ID" value="CAG9855832.1"/>
    <property type="molecule type" value="Genomic_DNA"/>
</dbReference>
<protein>
    <recommendedName>
        <fullName evidence="6">NADH dehydrogenase [ubiquinone] 1 beta subcomplex subunit 1</fullName>
    </recommendedName>
    <alternativeName>
        <fullName evidence="16">Complex I-MNLL</fullName>
    </alternativeName>
    <alternativeName>
        <fullName evidence="15">NADH-ubiquinone oxidoreductase MNLL subunit</fullName>
    </alternativeName>
</protein>
<evidence type="ECO:0000313" key="17">
    <source>
        <dbReference type="EMBL" id="CAG9855832.1"/>
    </source>
</evidence>
<evidence type="ECO:0000256" key="2">
    <source>
        <dbReference type="ARBA" id="ARBA00004273"/>
    </source>
</evidence>
<keyword evidence="7" id="KW-0813">Transport</keyword>
<keyword evidence="12" id="KW-1133">Transmembrane helix</keyword>
<evidence type="ECO:0000256" key="12">
    <source>
        <dbReference type="ARBA" id="ARBA00022989"/>
    </source>
</evidence>
<evidence type="ECO:0000256" key="15">
    <source>
        <dbReference type="ARBA" id="ARBA00030377"/>
    </source>
</evidence>
<comment type="subunit">
    <text evidence="5">Complex I is composed of 45 different subunits.</text>
</comment>
<organism evidence="17 18">
    <name type="scientific">Phyllotreta striolata</name>
    <name type="common">Striped flea beetle</name>
    <name type="synonym">Crioceris striolata</name>
    <dbReference type="NCBI Taxonomy" id="444603"/>
    <lineage>
        <taxon>Eukaryota</taxon>
        <taxon>Metazoa</taxon>
        <taxon>Ecdysozoa</taxon>
        <taxon>Arthropoda</taxon>
        <taxon>Hexapoda</taxon>
        <taxon>Insecta</taxon>
        <taxon>Pterygota</taxon>
        <taxon>Neoptera</taxon>
        <taxon>Endopterygota</taxon>
        <taxon>Coleoptera</taxon>
        <taxon>Polyphaga</taxon>
        <taxon>Cucujiformia</taxon>
        <taxon>Chrysomeloidea</taxon>
        <taxon>Chrysomelidae</taxon>
        <taxon>Galerucinae</taxon>
        <taxon>Alticini</taxon>
        <taxon>Phyllotreta</taxon>
    </lineage>
</organism>
<evidence type="ECO:0000256" key="14">
    <source>
        <dbReference type="ARBA" id="ARBA00023136"/>
    </source>
</evidence>
<proteinExistence type="inferred from homology"/>
<accession>A0A9N9XNF9</accession>
<comment type="similarity">
    <text evidence="4">Belongs to the complex I NDUFB1 subunit family.</text>
</comment>
<evidence type="ECO:0000256" key="8">
    <source>
        <dbReference type="ARBA" id="ARBA00022660"/>
    </source>
</evidence>
<dbReference type="AlphaFoldDB" id="A0A9N9XNF9"/>
<sequence>MYPIIPKKVYMMLFPFVGFALGTYLDRKETERLSFFRDKSALYGRTLKPGEPPSWP</sequence>
<keyword evidence="11" id="KW-0249">Electron transport</keyword>
<keyword evidence="18" id="KW-1185">Reference proteome</keyword>
<dbReference type="PANTHER" id="PTHR15222">
    <property type="entry name" value="NADH DEHYDROGENASE [UBIQUINONE] 1 BETA SUBCOMPLEX SUBUNIT 1"/>
    <property type="match status" value="1"/>
</dbReference>
<dbReference type="OrthoDB" id="9923602at2759"/>
<keyword evidence="14" id="KW-0472">Membrane</keyword>
<dbReference type="Pfam" id="PF08040">
    <property type="entry name" value="NADH_oxidored"/>
    <property type="match status" value="1"/>
</dbReference>
<evidence type="ECO:0000256" key="6">
    <source>
        <dbReference type="ARBA" id="ARBA00018678"/>
    </source>
</evidence>
<dbReference type="Proteomes" id="UP001153712">
    <property type="component" value="Chromosome 11"/>
</dbReference>
<evidence type="ECO:0000256" key="10">
    <source>
        <dbReference type="ARBA" id="ARBA00022792"/>
    </source>
</evidence>
<keyword evidence="9" id="KW-0812">Transmembrane</keyword>
<evidence type="ECO:0000256" key="3">
    <source>
        <dbReference type="ARBA" id="ARBA00004304"/>
    </source>
</evidence>
<keyword evidence="10" id="KW-0999">Mitochondrion inner membrane</keyword>
<comment type="subcellular location">
    <subcellularLocation>
        <location evidence="2">Mitochondrion inner membrane</location>
    </subcellularLocation>
    <subcellularLocation>
        <location evidence="3">Mitochondrion membrane</location>
        <topology evidence="3">Single-pass membrane protein</topology>
    </subcellularLocation>
</comment>